<feature type="non-terminal residue" evidence="1">
    <location>
        <position position="1"/>
    </location>
</feature>
<dbReference type="OMA" id="KPYLFNV"/>
<organism evidence="1 2">
    <name type="scientific">Lucilia cuprina</name>
    <name type="common">Green bottle fly</name>
    <name type="synonym">Australian sheep blowfly</name>
    <dbReference type="NCBI Taxonomy" id="7375"/>
    <lineage>
        <taxon>Eukaryota</taxon>
        <taxon>Metazoa</taxon>
        <taxon>Ecdysozoa</taxon>
        <taxon>Arthropoda</taxon>
        <taxon>Hexapoda</taxon>
        <taxon>Insecta</taxon>
        <taxon>Pterygota</taxon>
        <taxon>Neoptera</taxon>
        <taxon>Endopterygota</taxon>
        <taxon>Diptera</taxon>
        <taxon>Brachycera</taxon>
        <taxon>Muscomorpha</taxon>
        <taxon>Oestroidea</taxon>
        <taxon>Calliphoridae</taxon>
        <taxon>Luciliinae</taxon>
        <taxon>Lucilia</taxon>
    </lineage>
</organism>
<proteinExistence type="predicted"/>
<dbReference type="PANTHER" id="PTHR20898">
    <property type="entry name" value="DAEDALUS ON 3-RELATED-RELATED"/>
    <property type="match status" value="1"/>
</dbReference>
<evidence type="ECO:0000313" key="1">
    <source>
        <dbReference type="EMBL" id="KNC20895.1"/>
    </source>
</evidence>
<dbReference type="AlphaFoldDB" id="A0A0L0BLD0"/>
<dbReference type="Proteomes" id="UP000037069">
    <property type="component" value="Unassembled WGS sequence"/>
</dbReference>
<dbReference type="InterPro" id="IPR010512">
    <property type="entry name" value="DUF1091"/>
</dbReference>
<dbReference type="Pfam" id="PF06477">
    <property type="entry name" value="DUF1091"/>
    <property type="match status" value="5"/>
</dbReference>
<reference evidence="1 2" key="1">
    <citation type="journal article" date="2015" name="Nat. Commun.">
        <title>Lucilia cuprina genome unlocks parasitic fly biology to underpin future interventions.</title>
        <authorList>
            <person name="Anstead C.A."/>
            <person name="Korhonen P.K."/>
            <person name="Young N.D."/>
            <person name="Hall R.S."/>
            <person name="Jex A.R."/>
            <person name="Murali S.C."/>
            <person name="Hughes D.S."/>
            <person name="Lee S.F."/>
            <person name="Perry T."/>
            <person name="Stroehlein A.J."/>
            <person name="Ansell B.R."/>
            <person name="Breugelmans B."/>
            <person name="Hofmann A."/>
            <person name="Qu J."/>
            <person name="Dugan S."/>
            <person name="Lee S.L."/>
            <person name="Chao H."/>
            <person name="Dinh H."/>
            <person name="Han Y."/>
            <person name="Doddapaneni H.V."/>
            <person name="Worley K.C."/>
            <person name="Muzny D.M."/>
            <person name="Ioannidis P."/>
            <person name="Waterhouse R.M."/>
            <person name="Zdobnov E.M."/>
            <person name="James P.J."/>
            <person name="Bagnall N.H."/>
            <person name="Kotze A.C."/>
            <person name="Gibbs R.A."/>
            <person name="Richards S."/>
            <person name="Batterham P."/>
            <person name="Gasser R.B."/>
        </authorList>
    </citation>
    <scope>NUCLEOTIDE SEQUENCE [LARGE SCALE GENOMIC DNA]</scope>
    <source>
        <strain evidence="1 2">LS</strain>
        <tissue evidence="1">Full body</tissue>
    </source>
</reference>
<name>A0A0L0BLD0_LUCCU</name>
<keyword evidence="2" id="KW-1185">Reference proteome</keyword>
<protein>
    <submittedName>
        <fullName evidence="1">Uncharacterized protein</fullName>
    </submittedName>
</protein>
<evidence type="ECO:0000313" key="2">
    <source>
        <dbReference type="Proteomes" id="UP000037069"/>
    </source>
</evidence>
<accession>A0A0L0BLD0</accession>
<dbReference type="SMART" id="SM00697">
    <property type="entry name" value="DM8"/>
    <property type="match status" value="5"/>
</dbReference>
<comment type="caution">
    <text evidence="1">The sequence shown here is derived from an EMBL/GenBank/DDBJ whole genome shotgun (WGS) entry which is preliminary data.</text>
</comment>
<sequence length="724" mass="84336">PVYTNVYMKTVKIDCTGNLKYVYENYTCRLRAINRYKTVGMMEVQPLKPLRNISFNLALYIRNDANIFKPFLVNITENLCKWYARRSPGAYIAILMKVLQKYTNINHSCPYTGPIIARNLYLDMSIIPVQLPKNSYKIHVIFYESIEQLGTVTYYMDLIETQCSGNLKYVYGNHTCRLKAINRFKSVGMMEVYIREQLRNITFNMGFFVRNSANVFKPYLFNVTENICKWYNQRSPGAYTNILMKTLKKFTNVNHTCPYTGPLIAKNLYLDVSIIPIPLPKGSYKILVVFYEGINNTIDHIGTPIYSKVYMKTVKIECFGNLKYVYDNHSCRLKPINRFKTIGIMEVHARIELRNISFNMALFARNSANIYKPFLFNVTENLCSWYRRRTPGAYSNMLMKILKHHTNLNHSCPYKGPIIADNLYVDVAVMPIPFPKNSYKFNVVFYEGLQNVQDHIGTVIYYMDTYLKTVKLECFGNLKYVYANHTCRLKPINRFKTVGMMEVHARIELRNISFNLALFARNSANIFKPYLFNVTTNVCKWFVHRTPGAYANVLMNVLKQYTNINHSCPYIGPIIARNLYLDVGIIPVPFPKNSYKFNVIFYEGQEQIGTVYNFALFARNSANIFKPYLFNVTTNVCKWLDHRSPGAYSNILMNILKQYTNINHSCPYIGPIIAKNLYLDVGIIPVPFPRNSYKFNVIFYEGLQNVQDYIGTVVYYMDLIETRH</sequence>
<gene>
    <name evidence="1" type="ORF">FF38_00302</name>
</gene>
<dbReference type="EMBL" id="JRES01001695">
    <property type="protein sequence ID" value="KNC20895.1"/>
    <property type="molecule type" value="Genomic_DNA"/>
</dbReference>
<dbReference type="PANTHER" id="PTHR20898:SF0">
    <property type="entry name" value="DAEDALUS ON 3-RELATED"/>
    <property type="match status" value="1"/>
</dbReference>